<feature type="domain" description="Nucleoside transporter/FeoB GTPase Gate" evidence="3">
    <location>
        <begin position="139"/>
        <end position="232"/>
    </location>
</feature>
<dbReference type="GO" id="GO:0015093">
    <property type="term" value="F:ferrous iron transmembrane transporter activity"/>
    <property type="evidence" value="ECO:0007669"/>
    <property type="project" value="InterPro"/>
</dbReference>
<evidence type="ECO:0000313" key="5">
    <source>
        <dbReference type="Proteomes" id="UP001172911"/>
    </source>
</evidence>
<dbReference type="PANTHER" id="PTHR43185">
    <property type="entry name" value="FERROUS IRON TRANSPORT PROTEIN B"/>
    <property type="match status" value="1"/>
</dbReference>
<evidence type="ECO:0000313" key="4">
    <source>
        <dbReference type="EMBL" id="MDO7787812.1"/>
    </source>
</evidence>
<dbReference type="RefSeq" id="WP_304543171.1">
    <property type="nucleotide sequence ID" value="NZ_JARPTC010000016.1"/>
</dbReference>
<evidence type="ECO:0000259" key="2">
    <source>
        <dbReference type="Pfam" id="PF07664"/>
    </source>
</evidence>
<feature type="transmembrane region" description="Helical" evidence="1">
    <location>
        <begin position="390"/>
        <end position="414"/>
    </location>
</feature>
<proteinExistence type="predicted"/>
<feature type="domain" description="Nucleoside transporter/FeoB GTPase Gate" evidence="3">
    <location>
        <begin position="306"/>
        <end position="430"/>
    </location>
</feature>
<dbReference type="EMBL" id="JARPTC010000016">
    <property type="protein sequence ID" value="MDO7787812.1"/>
    <property type="molecule type" value="Genomic_DNA"/>
</dbReference>
<dbReference type="GO" id="GO:0005886">
    <property type="term" value="C:plasma membrane"/>
    <property type="evidence" value="ECO:0007669"/>
    <property type="project" value="TreeGrafter"/>
</dbReference>
<keyword evidence="1" id="KW-0812">Transmembrane</keyword>
<dbReference type="PANTHER" id="PTHR43185:SF2">
    <property type="entry name" value="FERROUS IRON TRANSPORT PROTEIN B"/>
    <property type="match status" value="1"/>
</dbReference>
<feature type="transmembrane region" description="Helical" evidence="1">
    <location>
        <begin position="352"/>
        <end position="378"/>
    </location>
</feature>
<organism evidence="4 5">
    <name type="scientific">Desulforamulus aquiferis</name>
    <dbReference type="NCBI Taxonomy" id="1397668"/>
    <lineage>
        <taxon>Bacteria</taxon>
        <taxon>Bacillati</taxon>
        <taxon>Bacillota</taxon>
        <taxon>Clostridia</taxon>
        <taxon>Eubacteriales</taxon>
        <taxon>Peptococcaceae</taxon>
        <taxon>Desulforamulus</taxon>
    </lineage>
</organism>
<reference evidence="4" key="1">
    <citation type="journal article" date="2023" name="J. Hazard. Mater.">
        <title>Anaerobic biodegradation of pyrene and benzo[a]pyrene by a new sulfate-reducing Desulforamulus aquiferis strain DSA.</title>
        <authorList>
            <person name="Zhang Z."/>
            <person name="Sun J."/>
            <person name="Gong X."/>
            <person name="Wang C."/>
            <person name="Wang H."/>
        </authorList>
    </citation>
    <scope>NUCLEOTIDE SEQUENCE</scope>
    <source>
        <strain evidence="4">DSA</strain>
    </source>
</reference>
<protein>
    <submittedName>
        <fullName evidence="4">Nucleoside recognition domain-containing protein</fullName>
    </submittedName>
</protein>
<accession>A0AAW7ZEN2</accession>
<gene>
    <name evidence="4" type="ORF">P6N53_11335</name>
</gene>
<dbReference type="InterPro" id="IPR011642">
    <property type="entry name" value="Gate_dom"/>
</dbReference>
<dbReference type="Proteomes" id="UP001172911">
    <property type="component" value="Unassembled WGS sequence"/>
</dbReference>
<dbReference type="Pfam" id="PF07670">
    <property type="entry name" value="Gate"/>
    <property type="match status" value="2"/>
</dbReference>
<reference evidence="4" key="2">
    <citation type="submission" date="2023-03" db="EMBL/GenBank/DDBJ databases">
        <authorList>
            <person name="Zhang Z."/>
        </authorList>
    </citation>
    <scope>NUCLEOTIDE SEQUENCE</scope>
    <source>
        <strain evidence="4">DSA</strain>
    </source>
</reference>
<feature type="transmembrane region" description="Helical" evidence="1">
    <location>
        <begin position="69"/>
        <end position="87"/>
    </location>
</feature>
<feature type="transmembrane region" description="Helical" evidence="1">
    <location>
        <begin position="241"/>
        <end position="265"/>
    </location>
</feature>
<dbReference type="AlphaFoldDB" id="A0AAW7ZEN2"/>
<name>A0AAW7ZEN2_9FIRM</name>
<keyword evidence="5" id="KW-1185">Reference proteome</keyword>
<feature type="transmembrane region" description="Helical" evidence="1">
    <location>
        <begin position="209"/>
        <end position="235"/>
    </location>
</feature>
<dbReference type="InterPro" id="IPR011640">
    <property type="entry name" value="Fe2_transport_prot_B_C"/>
</dbReference>
<dbReference type="Pfam" id="PF07664">
    <property type="entry name" value="FeoB_C"/>
    <property type="match status" value="1"/>
</dbReference>
<feature type="transmembrane region" description="Helical" evidence="1">
    <location>
        <begin position="133"/>
        <end position="154"/>
    </location>
</feature>
<feature type="domain" description="Ferrous iron transport protein B C-terminal" evidence="2">
    <location>
        <begin position="247"/>
        <end position="296"/>
    </location>
</feature>
<feature type="transmembrane region" description="Helical" evidence="1">
    <location>
        <begin position="308"/>
        <end position="340"/>
    </location>
</feature>
<keyword evidence="1" id="KW-0472">Membrane</keyword>
<feature type="transmembrane region" description="Helical" evidence="1">
    <location>
        <begin position="434"/>
        <end position="454"/>
    </location>
</feature>
<evidence type="ECO:0000256" key="1">
    <source>
        <dbReference type="SAM" id="Phobius"/>
    </source>
</evidence>
<keyword evidence="1" id="KW-1133">Transmembrane helix</keyword>
<sequence length="463" mass="50887">MSQVFPTRLSAILTEIEQLHPHGNLQLNDSIVNSIYNSAESIAQQVVNQNEQPRTDWDKRIDDILTSRVFGFPSMLLLLGMIFWMTVAGANVPSAMLADTLFWGQDRLTELCNVLHAPAWFHGLFIEGVYSTLAWVISVMLPPMAIFFPCFTLLEDLGYLPRVAFNLDRLFKKAGAHGKQSLTMSMGFGCNAAGVIACRIIESPRERMIAMLTNVFVPCNGRFPTLIALSGILVFGMGGTLGATAIVVGIVLLGITVTLAVSWSLSKTLLRGIPSSFTLELPPYRKPQIGNIIVRSIFDRTLFVLKRAIIVAAPAGVIIWLMANIYVGEISILAYCANWLNPFAQLMGLDGFILMAFILGLPANEIVLPILIMSYLAVGSMTELESIRDLYNLFVVQHGWTWLTAVSMMLFTLLHYPCGTTLLTIQKESGSIKWTILAALIPLAIGCAVCILVAQTARIMGWV</sequence>
<dbReference type="InterPro" id="IPR050860">
    <property type="entry name" value="FeoB_GTPase"/>
</dbReference>
<evidence type="ECO:0000259" key="3">
    <source>
        <dbReference type="Pfam" id="PF07670"/>
    </source>
</evidence>
<comment type="caution">
    <text evidence="4">The sequence shown here is derived from an EMBL/GenBank/DDBJ whole genome shotgun (WGS) entry which is preliminary data.</text>
</comment>